<accession>A0A5C2SJ35</accession>
<sequence length="465" mass="50019">MAYNYYQTQMPGWGTAQFQFGAPPRPAFQPQPTWGGYDFYNAHAMNPDPGLFDTVMTRIRNGLGLGISHSEARSWHKKVYSGLVPLTQLLPEDIGAAAAYEAYRTWKYNSFLYEPLSAERDAQREGLVGMAIAETQRLWQYSQRAYDTYGLRAACEAAASTASMLSDRLFAQSAGLGGRASSFASSGDRYYEDSYRRRSRSRHNSFSTPTVVRVGGSPFSGSAGSPYAGTPGAVPMAIPGTAMSAGAYSAGAGMPGSYGAGPGMPGSYGAGAGMPGSYGSTPYGAGVGLPGSYSPYRGASPNPYAAAGIAAPQASQYTFNGVPVGYGAGAAPYAGSTGYTLANGQAIPPGSTVIINHKPSRSRRHSTASHHHRSGSHSSRYDDYERERERERERELEARDWERADRERHERDRLRWEREERERESSIAGGYGMDDYGRYGPVGRNFEGGMGAGLNAAGFGYGGRY</sequence>
<proteinExistence type="predicted"/>
<keyword evidence="3" id="KW-1185">Reference proteome</keyword>
<dbReference type="AlphaFoldDB" id="A0A5C2SJ35"/>
<dbReference type="STRING" id="1328759.A0A5C2SJ35"/>
<evidence type="ECO:0000313" key="3">
    <source>
        <dbReference type="Proteomes" id="UP000313359"/>
    </source>
</evidence>
<dbReference type="OrthoDB" id="2802356at2759"/>
<dbReference type="EMBL" id="ML122255">
    <property type="protein sequence ID" value="RPD63803.1"/>
    <property type="molecule type" value="Genomic_DNA"/>
</dbReference>
<feature type="region of interest" description="Disordered" evidence="1">
    <location>
        <begin position="350"/>
        <end position="387"/>
    </location>
</feature>
<dbReference type="Proteomes" id="UP000313359">
    <property type="component" value="Unassembled WGS sequence"/>
</dbReference>
<organism evidence="2 3">
    <name type="scientific">Lentinus tigrinus ALCF2SS1-6</name>
    <dbReference type="NCBI Taxonomy" id="1328759"/>
    <lineage>
        <taxon>Eukaryota</taxon>
        <taxon>Fungi</taxon>
        <taxon>Dikarya</taxon>
        <taxon>Basidiomycota</taxon>
        <taxon>Agaricomycotina</taxon>
        <taxon>Agaricomycetes</taxon>
        <taxon>Polyporales</taxon>
        <taxon>Polyporaceae</taxon>
        <taxon>Lentinus</taxon>
    </lineage>
</organism>
<evidence type="ECO:0000313" key="2">
    <source>
        <dbReference type="EMBL" id="RPD63803.1"/>
    </source>
</evidence>
<evidence type="ECO:0000256" key="1">
    <source>
        <dbReference type="SAM" id="MobiDB-lite"/>
    </source>
</evidence>
<reference evidence="2" key="1">
    <citation type="journal article" date="2018" name="Genome Biol. Evol.">
        <title>Genomics and development of Lentinus tigrinus, a white-rot wood-decaying mushroom with dimorphic fruiting bodies.</title>
        <authorList>
            <person name="Wu B."/>
            <person name="Xu Z."/>
            <person name="Knudson A."/>
            <person name="Carlson A."/>
            <person name="Chen N."/>
            <person name="Kovaka S."/>
            <person name="LaButti K."/>
            <person name="Lipzen A."/>
            <person name="Pennachio C."/>
            <person name="Riley R."/>
            <person name="Schakwitz W."/>
            <person name="Umezawa K."/>
            <person name="Ohm R.A."/>
            <person name="Grigoriev I.V."/>
            <person name="Nagy L.G."/>
            <person name="Gibbons J."/>
            <person name="Hibbett D."/>
        </authorList>
    </citation>
    <scope>NUCLEOTIDE SEQUENCE [LARGE SCALE GENOMIC DNA]</scope>
    <source>
        <strain evidence="2">ALCF2SS1-6</strain>
    </source>
</reference>
<feature type="region of interest" description="Disordered" evidence="1">
    <location>
        <begin position="404"/>
        <end position="429"/>
    </location>
</feature>
<gene>
    <name evidence="2" type="ORF">L227DRAFT_572247</name>
</gene>
<feature type="compositionally biased region" description="Basic and acidic residues" evidence="1">
    <location>
        <begin position="404"/>
        <end position="425"/>
    </location>
</feature>
<protein>
    <submittedName>
        <fullName evidence="2">Uncharacterized protein</fullName>
    </submittedName>
</protein>
<name>A0A5C2SJ35_9APHY</name>
<feature type="compositionally biased region" description="Basic residues" evidence="1">
    <location>
        <begin position="358"/>
        <end position="375"/>
    </location>
</feature>